<sequence length="279" mass="32242">MEEPHDVFDWTFPMIFKSIETKIKFTHDILRAFEQFPSETKLNCDDFYSIISLVCADVPYNFIVFVCECVDPSISSGTIMSHRIPFGNFLLAFPCCIIYPYFLHELLTLFKTEDTLRRGIINRDRFLDILNQIYTRFFPPAPDPKDKSGKPPEAPQCKLVEESNGNEKRYPMPDIVDEFEKATEELGKSSVQTLLFVMWQKDIILLQCKERLGIPDVQEFQPLYEAKPMDPEEPNESPQETLIRDGEEVSTTEAPPPQDPAQVTEAETIDQQNLRQQGF</sequence>
<accession>A2EZE2</accession>
<reference evidence="2" key="2">
    <citation type="journal article" date="2007" name="Science">
        <title>Draft genome sequence of the sexually transmitted pathogen Trichomonas vaginalis.</title>
        <authorList>
            <person name="Carlton J.M."/>
            <person name="Hirt R.P."/>
            <person name="Silva J.C."/>
            <person name="Delcher A.L."/>
            <person name="Schatz M."/>
            <person name="Zhao Q."/>
            <person name="Wortman J.R."/>
            <person name="Bidwell S.L."/>
            <person name="Alsmark U.C.M."/>
            <person name="Besteiro S."/>
            <person name="Sicheritz-Ponten T."/>
            <person name="Noel C.J."/>
            <person name="Dacks J.B."/>
            <person name="Foster P.G."/>
            <person name="Simillion C."/>
            <person name="Van de Peer Y."/>
            <person name="Miranda-Saavedra D."/>
            <person name="Barton G.J."/>
            <person name="Westrop G.D."/>
            <person name="Mueller S."/>
            <person name="Dessi D."/>
            <person name="Fiori P.L."/>
            <person name="Ren Q."/>
            <person name="Paulsen I."/>
            <person name="Zhang H."/>
            <person name="Bastida-Corcuera F.D."/>
            <person name="Simoes-Barbosa A."/>
            <person name="Brown M.T."/>
            <person name="Hayes R.D."/>
            <person name="Mukherjee M."/>
            <person name="Okumura C.Y."/>
            <person name="Schneider R."/>
            <person name="Smith A.J."/>
            <person name="Vanacova S."/>
            <person name="Villalvazo M."/>
            <person name="Haas B.J."/>
            <person name="Pertea M."/>
            <person name="Feldblyum T.V."/>
            <person name="Utterback T.R."/>
            <person name="Shu C.L."/>
            <person name="Osoegawa K."/>
            <person name="de Jong P.J."/>
            <person name="Hrdy I."/>
            <person name="Horvathova L."/>
            <person name="Zubacova Z."/>
            <person name="Dolezal P."/>
            <person name="Malik S.B."/>
            <person name="Logsdon J.M. Jr."/>
            <person name="Henze K."/>
            <person name="Gupta A."/>
            <person name="Wang C.C."/>
            <person name="Dunne R.L."/>
            <person name="Upcroft J.A."/>
            <person name="Upcroft P."/>
            <person name="White O."/>
            <person name="Salzberg S.L."/>
            <person name="Tang P."/>
            <person name="Chiu C.-H."/>
            <person name="Lee Y.-S."/>
            <person name="Embley T.M."/>
            <person name="Coombs G.H."/>
            <person name="Mottram J.C."/>
            <person name="Tachezy J."/>
            <person name="Fraser-Liggett C.M."/>
            <person name="Johnson P.J."/>
        </authorList>
    </citation>
    <scope>NUCLEOTIDE SEQUENCE [LARGE SCALE GENOMIC DNA]</scope>
    <source>
        <strain evidence="2">G3</strain>
    </source>
</reference>
<dbReference type="VEuPathDB" id="TrichDB:TVAG_431040"/>
<gene>
    <name evidence="2" type="ORF">TVAG_431040</name>
</gene>
<evidence type="ECO:0000313" key="3">
    <source>
        <dbReference type="Proteomes" id="UP000001542"/>
    </source>
</evidence>
<feature type="region of interest" description="Disordered" evidence="1">
    <location>
        <begin position="224"/>
        <end position="279"/>
    </location>
</feature>
<dbReference type="RefSeq" id="XP_001330804.1">
    <property type="nucleotide sequence ID" value="XM_001330768.1"/>
</dbReference>
<feature type="compositionally biased region" description="Basic and acidic residues" evidence="1">
    <location>
        <begin position="159"/>
        <end position="171"/>
    </location>
</feature>
<evidence type="ECO:0000313" key="2">
    <source>
        <dbReference type="EMBL" id="EAY01963.1"/>
    </source>
</evidence>
<dbReference type="AlphaFoldDB" id="A2EZE2"/>
<feature type="compositionally biased region" description="Polar residues" evidence="1">
    <location>
        <begin position="269"/>
        <end position="279"/>
    </location>
</feature>
<name>A2EZE2_TRIV3</name>
<reference evidence="2" key="1">
    <citation type="submission" date="2006-10" db="EMBL/GenBank/DDBJ databases">
        <authorList>
            <person name="Amadeo P."/>
            <person name="Zhao Q."/>
            <person name="Wortman J."/>
            <person name="Fraser-Liggett C."/>
            <person name="Carlton J."/>
        </authorList>
    </citation>
    <scope>NUCLEOTIDE SEQUENCE</scope>
    <source>
        <strain evidence="2">G3</strain>
    </source>
</reference>
<evidence type="ECO:0000256" key="1">
    <source>
        <dbReference type="SAM" id="MobiDB-lite"/>
    </source>
</evidence>
<dbReference type="EMBL" id="DS113551">
    <property type="protein sequence ID" value="EAY01963.1"/>
    <property type="molecule type" value="Genomic_DNA"/>
</dbReference>
<proteinExistence type="predicted"/>
<feature type="region of interest" description="Disordered" evidence="1">
    <location>
        <begin position="140"/>
        <end position="172"/>
    </location>
</feature>
<organism evidence="2 3">
    <name type="scientific">Trichomonas vaginalis (strain ATCC PRA-98 / G3)</name>
    <dbReference type="NCBI Taxonomy" id="412133"/>
    <lineage>
        <taxon>Eukaryota</taxon>
        <taxon>Metamonada</taxon>
        <taxon>Parabasalia</taxon>
        <taxon>Trichomonadida</taxon>
        <taxon>Trichomonadidae</taxon>
        <taxon>Trichomonas</taxon>
    </lineage>
</organism>
<dbReference type="KEGG" id="tva:4759794"/>
<dbReference type="InParanoid" id="A2EZE2"/>
<dbReference type="OrthoDB" id="10502159at2759"/>
<dbReference type="Proteomes" id="UP000001542">
    <property type="component" value="Unassembled WGS sequence"/>
</dbReference>
<dbReference type="VEuPathDB" id="TrichDB:TVAGG3_0587900"/>
<keyword evidence="3" id="KW-1185">Reference proteome</keyword>
<protein>
    <submittedName>
        <fullName evidence="2">Uncharacterized protein</fullName>
    </submittedName>
</protein>